<keyword evidence="6" id="KW-0830">Ubiquinone</keyword>
<dbReference type="EMBL" id="UOEU01000423">
    <property type="protein sequence ID" value="VAW33151.1"/>
    <property type="molecule type" value="Genomic_DNA"/>
</dbReference>
<keyword evidence="2 5" id="KW-0812">Transmembrane</keyword>
<dbReference type="AlphaFoldDB" id="A0A3B0UPR5"/>
<dbReference type="NCBIfam" id="NF004741">
    <property type="entry name" value="PRK06076.1-2"/>
    <property type="match status" value="1"/>
</dbReference>
<dbReference type="GO" id="GO:0003954">
    <property type="term" value="F:NADH dehydrogenase activity"/>
    <property type="evidence" value="ECO:0007669"/>
    <property type="project" value="TreeGrafter"/>
</dbReference>
<feature type="transmembrane region" description="Helical" evidence="5">
    <location>
        <begin position="264"/>
        <end position="282"/>
    </location>
</feature>
<sequence length="365" mass="40068">MTPGQIALRALLVGFIIAFASITGFAYTTLLERKLLARFQVRLGPNRAGYIPLPRRGGSERKLLKGIMQPGADAVKLFFKEDMTPAKVDVITYNLAPMLTVMPAIVILAVIPWAGKISMFGAEFAPYFAIAPGLNIAVLFLLAITSISVYGVVLAGWASNSKYAILGGIRASAQMISYELALGLTILIPIMLADSMNLGDIVAAQADGWFVLRQPIAALVFFIGMLAELQRSPFDLLEAEQELSAGFSVEYSGMRFGMFFMAEYMKMIAFSAIIATLFFGGYRGPFVDAYPGLGILYIILKIFFFLCLMIWIRASLPRFRYDQLMGLGWKRLLPISVFNFIIVGVFIVLKQEGVFDALLQAIGLG</sequence>
<feature type="transmembrane region" description="Helical" evidence="5">
    <location>
        <begin position="6"/>
        <end position="30"/>
    </location>
</feature>
<keyword evidence="4 5" id="KW-0472">Membrane</keyword>
<evidence type="ECO:0000256" key="1">
    <source>
        <dbReference type="ARBA" id="ARBA00004141"/>
    </source>
</evidence>
<dbReference type="PANTHER" id="PTHR11432:SF3">
    <property type="entry name" value="NADH-UBIQUINONE OXIDOREDUCTASE CHAIN 1"/>
    <property type="match status" value="1"/>
</dbReference>
<gene>
    <name evidence="6" type="ORF">MNBD_CHLOROFLEXI01-636</name>
</gene>
<protein>
    <submittedName>
        <fullName evidence="6">NADH-ubiquinone oxidoreductase chain H</fullName>
        <ecNumber evidence="6">1.6.5.3</ecNumber>
    </submittedName>
</protein>
<feature type="transmembrane region" description="Helical" evidence="5">
    <location>
        <begin position="332"/>
        <end position="349"/>
    </location>
</feature>
<proteinExistence type="inferred from homology"/>
<keyword evidence="6" id="KW-0560">Oxidoreductase</keyword>
<keyword evidence="3 5" id="KW-1133">Transmembrane helix</keyword>
<dbReference type="HAMAP" id="MF_01350">
    <property type="entry name" value="NDH1_NuoH"/>
    <property type="match status" value="1"/>
</dbReference>
<evidence type="ECO:0000256" key="3">
    <source>
        <dbReference type="ARBA" id="ARBA00022989"/>
    </source>
</evidence>
<accession>A0A3B0UPR5</accession>
<comment type="subcellular location">
    <subcellularLocation>
        <location evidence="1">Membrane</location>
        <topology evidence="1">Multi-pass membrane protein</topology>
    </subcellularLocation>
</comment>
<evidence type="ECO:0000256" key="2">
    <source>
        <dbReference type="ARBA" id="ARBA00022692"/>
    </source>
</evidence>
<dbReference type="GO" id="GO:0009060">
    <property type="term" value="P:aerobic respiration"/>
    <property type="evidence" value="ECO:0007669"/>
    <property type="project" value="TreeGrafter"/>
</dbReference>
<feature type="transmembrane region" description="Helical" evidence="5">
    <location>
        <begin position="90"/>
        <end position="114"/>
    </location>
</feature>
<dbReference type="InterPro" id="IPR001694">
    <property type="entry name" value="NADH_UbQ_OxRdtase_su1/FPO"/>
</dbReference>
<evidence type="ECO:0000313" key="6">
    <source>
        <dbReference type="EMBL" id="VAW33151.1"/>
    </source>
</evidence>
<evidence type="ECO:0000256" key="5">
    <source>
        <dbReference type="SAM" id="Phobius"/>
    </source>
</evidence>
<organism evidence="6">
    <name type="scientific">hydrothermal vent metagenome</name>
    <dbReference type="NCBI Taxonomy" id="652676"/>
    <lineage>
        <taxon>unclassified sequences</taxon>
        <taxon>metagenomes</taxon>
        <taxon>ecological metagenomes</taxon>
    </lineage>
</organism>
<dbReference type="Pfam" id="PF00146">
    <property type="entry name" value="NADHdh"/>
    <property type="match status" value="1"/>
</dbReference>
<feature type="transmembrane region" description="Helical" evidence="5">
    <location>
        <begin position="294"/>
        <end position="312"/>
    </location>
</feature>
<dbReference type="PANTHER" id="PTHR11432">
    <property type="entry name" value="NADH DEHYDROGENASE SUBUNIT 1"/>
    <property type="match status" value="1"/>
</dbReference>
<feature type="transmembrane region" description="Helical" evidence="5">
    <location>
        <begin position="178"/>
        <end position="196"/>
    </location>
</feature>
<feature type="transmembrane region" description="Helical" evidence="5">
    <location>
        <begin position="208"/>
        <end position="227"/>
    </location>
</feature>
<dbReference type="GO" id="GO:0016020">
    <property type="term" value="C:membrane"/>
    <property type="evidence" value="ECO:0007669"/>
    <property type="project" value="UniProtKB-SubCell"/>
</dbReference>
<reference evidence="6" key="1">
    <citation type="submission" date="2018-06" db="EMBL/GenBank/DDBJ databases">
        <authorList>
            <person name="Zhirakovskaya E."/>
        </authorList>
    </citation>
    <scope>NUCLEOTIDE SEQUENCE</scope>
</reference>
<dbReference type="EC" id="1.6.5.3" evidence="6"/>
<name>A0A3B0UPR5_9ZZZZ</name>
<evidence type="ECO:0000256" key="4">
    <source>
        <dbReference type="ARBA" id="ARBA00023136"/>
    </source>
</evidence>
<feature type="transmembrane region" description="Helical" evidence="5">
    <location>
        <begin position="134"/>
        <end position="157"/>
    </location>
</feature>